<dbReference type="EMBL" id="JABBJJ010000047">
    <property type="protein sequence ID" value="NMO15747.1"/>
    <property type="molecule type" value="Genomic_DNA"/>
</dbReference>
<accession>A0A848LAU5</accession>
<evidence type="ECO:0000313" key="2">
    <source>
        <dbReference type="Proteomes" id="UP000518300"/>
    </source>
</evidence>
<protein>
    <recommendedName>
        <fullName evidence="3">YokE-like PH domain-containing protein</fullName>
    </recommendedName>
</protein>
<organism evidence="1 2">
    <name type="scientific">Pyxidicoccus fallax</name>
    <dbReference type="NCBI Taxonomy" id="394095"/>
    <lineage>
        <taxon>Bacteria</taxon>
        <taxon>Pseudomonadati</taxon>
        <taxon>Myxococcota</taxon>
        <taxon>Myxococcia</taxon>
        <taxon>Myxococcales</taxon>
        <taxon>Cystobacterineae</taxon>
        <taxon>Myxococcaceae</taxon>
        <taxon>Pyxidicoccus</taxon>
    </lineage>
</organism>
<dbReference type="Proteomes" id="UP000518300">
    <property type="component" value="Unassembled WGS sequence"/>
</dbReference>
<name>A0A848LAU5_9BACT</name>
<dbReference type="AlphaFoldDB" id="A0A848LAU5"/>
<proteinExistence type="predicted"/>
<evidence type="ECO:0008006" key="3">
    <source>
        <dbReference type="Google" id="ProtNLM"/>
    </source>
</evidence>
<sequence length="125" mass="14236">MSMIVRGFEQLPPRIQDVLRVRGVGPGEFVLGLKSSYKPNATIPILWFIVTAEHLLLCNTHKTRGLWKEMSGQELTAFELRRSSLGKPYFVLPDSEGTVYLTLPDETPPEDLDALTREFARLHQR</sequence>
<reference evidence="1 2" key="1">
    <citation type="submission" date="2020-04" db="EMBL/GenBank/DDBJ databases">
        <title>Draft genome of Pyxidicoccus fallax type strain.</title>
        <authorList>
            <person name="Whitworth D.E."/>
        </authorList>
    </citation>
    <scope>NUCLEOTIDE SEQUENCE [LARGE SCALE GENOMIC DNA]</scope>
    <source>
        <strain evidence="1 2">DSM 14698</strain>
    </source>
</reference>
<gene>
    <name evidence="1" type="ORF">HG543_12915</name>
</gene>
<keyword evidence="2" id="KW-1185">Reference proteome</keyword>
<comment type="caution">
    <text evidence="1">The sequence shown here is derived from an EMBL/GenBank/DDBJ whole genome shotgun (WGS) entry which is preliminary data.</text>
</comment>
<dbReference type="RefSeq" id="WP_169345040.1">
    <property type="nucleotide sequence ID" value="NZ_JABBJJ010000047.1"/>
</dbReference>
<evidence type="ECO:0000313" key="1">
    <source>
        <dbReference type="EMBL" id="NMO15747.1"/>
    </source>
</evidence>